<dbReference type="Gene3D" id="3.40.190.170">
    <property type="entry name" value="Bacterial extracellular solute-binding protein, family 7"/>
    <property type="match status" value="1"/>
</dbReference>
<sequence>VLTACSNVETPDDTGANAQSGPRISWRLASSYPPSVDILHGAAILLAERVNALTGGRFTIRVFAPGELVPPLQVMDAVEAGTVQAGHTSDYYYIGKHPALAFGTSIPFG</sequence>
<keyword evidence="1" id="KW-0732">Signal</keyword>
<dbReference type="PANTHER" id="PTHR33376">
    <property type="match status" value="1"/>
</dbReference>
<evidence type="ECO:0000313" key="2">
    <source>
        <dbReference type="EMBL" id="SVB11477.1"/>
    </source>
</evidence>
<accession>A0A382BE69</accession>
<proteinExistence type="predicted"/>
<dbReference type="EMBL" id="UINC01029179">
    <property type="protein sequence ID" value="SVB11477.1"/>
    <property type="molecule type" value="Genomic_DNA"/>
</dbReference>
<protein>
    <recommendedName>
        <fullName evidence="3">ABC transporter substrate-binding protein</fullName>
    </recommendedName>
</protein>
<feature type="non-terminal residue" evidence="2">
    <location>
        <position position="109"/>
    </location>
</feature>
<dbReference type="AlphaFoldDB" id="A0A382BE69"/>
<evidence type="ECO:0008006" key="3">
    <source>
        <dbReference type="Google" id="ProtNLM"/>
    </source>
</evidence>
<dbReference type="GO" id="GO:0055085">
    <property type="term" value="P:transmembrane transport"/>
    <property type="evidence" value="ECO:0007669"/>
    <property type="project" value="InterPro"/>
</dbReference>
<dbReference type="InterPro" id="IPR018389">
    <property type="entry name" value="DctP_fam"/>
</dbReference>
<evidence type="ECO:0000256" key="1">
    <source>
        <dbReference type="ARBA" id="ARBA00022729"/>
    </source>
</evidence>
<gene>
    <name evidence="2" type="ORF">METZ01_LOCUS164331</name>
</gene>
<name>A0A382BE69_9ZZZZ</name>
<feature type="non-terminal residue" evidence="2">
    <location>
        <position position="1"/>
    </location>
</feature>
<dbReference type="InterPro" id="IPR038404">
    <property type="entry name" value="TRAP_DctP_sf"/>
</dbReference>
<reference evidence="2" key="1">
    <citation type="submission" date="2018-05" db="EMBL/GenBank/DDBJ databases">
        <authorList>
            <person name="Lanie J.A."/>
            <person name="Ng W.-L."/>
            <person name="Kazmierczak K.M."/>
            <person name="Andrzejewski T.M."/>
            <person name="Davidsen T.M."/>
            <person name="Wayne K.J."/>
            <person name="Tettelin H."/>
            <person name="Glass J.I."/>
            <person name="Rusch D."/>
            <person name="Podicherti R."/>
            <person name="Tsui H.-C.T."/>
            <person name="Winkler M.E."/>
        </authorList>
    </citation>
    <scope>NUCLEOTIDE SEQUENCE</scope>
</reference>
<dbReference type="Pfam" id="PF03480">
    <property type="entry name" value="DctP"/>
    <property type="match status" value="1"/>
</dbReference>
<organism evidence="2">
    <name type="scientific">marine metagenome</name>
    <dbReference type="NCBI Taxonomy" id="408172"/>
    <lineage>
        <taxon>unclassified sequences</taxon>
        <taxon>metagenomes</taxon>
        <taxon>ecological metagenomes</taxon>
    </lineage>
</organism>
<dbReference type="PANTHER" id="PTHR33376:SF5">
    <property type="entry name" value="EXTRACYTOPLASMIC SOLUTE RECEPTOR PROTEIN"/>
    <property type="match status" value="1"/>
</dbReference>